<keyword evidence="1" id="KW-0805">Transcription regulation</keyword>
<dbReference type="PANTHER" id="PTHR31636">
    <property type="entry name" value="OSJNBA0084A10.13 PROTEIN-RELATED"/>
    <property type="match status" value="1"/>
</dbReference>
<comment type="caution">
    <text evidence="3">Lacks conserved residue(s) required for the propagation of feature annotation.</text>
</comment>
<evidence type="ECO:0000313" key="6">
    <source>
        <dbReference type="Proteomes" id="UP000829196"/>
    </source>
</evidence>
<gene>
    <name evidence="5" type="ORF">KFK09_027478</name>
</gene>
<keyword evidence="6" id="KW-1185">Reference proteome</keyword>
<dbReference type="Proteomes" id="UP000829196">
    <property type="component" value="Unassembled WGS sequence"/>
</dbReference>
<organism evidence="5 6">
    <name type="scientific">Dendrobium nobile</name>
    <name type="common">Orchid</name>
    <dbReference type="NCBI Taxonomy" id="94219"/>
    <lineage>
        <taxon>Eukaryota</taxon>
        <taxon>Viridiplantae</taxon>
        <taxon>Streptophyta</taxon>
        <taxon>Embryophyta</taxon>
        <taxon>Tracheophyta</taxon>
        <taxon>Spermatophyta</taxon>
        <taxon>Magnoliopsida</taxon>
        <taxon>Liliopsida</taxon>
        <taxon>Asparagales</taxon>
        <taxon>Orchidaceae</taxon>
        <taxon>Epidendroideae</taxon>
        <taxon>Malaxideae</taxon>
        <taxon>Dendrobiinae</taxon>
        <taxon>Dendrobium</taxon>
    </lineage>
</organism>
<evidence type="ECO:0000256" key="3">
    <source>
        <dbReference type="PROSITE-ProRule" id="PRU01191"/>
    </source>
</evidence>
<dbReference type="InterPro" id="IPR005202">
    <property type="entry name" value="TF_GRAS"/>
</dbReference>
<feature type="region of interest" description="SAW" evidence="3">
    <location>
        <begin position="359"/>
        <end position="434"/>
    </location>
</feature>
<evidence type="ECO:0008006" key="7">
    <source>
        <dbReference type="Google" id="ProtNLM"/>
    </source>
</evidence>
<name>A0A8T3ABP4_DENNO</name>
<feature type="short sequence motif" description="VHIID" evidence="3">
    <location>
        <begin position="150"/>
        <end position="154"/>
    </location>
</feature>
<feature type="compositionally biased region" description="Low complexity" evidence="4">
    <location>
        <begin position="17"/>
        <end position="27"/>
    </location>
</feature>
<evidence type="ECO:0000256" key="1">
    <source>
        <dbReference type="ARBA" id="ARBA00023015"/>
    </source>
</evidence>
<feature type="region of interest" description="Disordered" evidence="4">
    <location>
        <begin position="1"/>
        <end position="28"/>
    </location>
</feature>
<comment type="caution">
    <text evidence="5">The sequence shown here is derived from an EMBL/GenBank/DDBJ whole genome shotgun (WGS) entry which is preliminary data.</text>
</comment>
<dbReference type="PROSITE" id="PS50985">
    <property type="entry name" value="GRAS"/>
    <property type="match status" value="1"/>
</dbReference>
<accession>A0A8T3ABP4</accession>
<reference evidence="5" key="1">
    <citation type="journal article" date="2022" name="Front. Genet.">
        <title>Chromosome-Scale Assembly of the Dendrobium nobile Genome Provides Insights Into the Molecular Mechanism of the Biosynthesis of the Medicinal Active Ingredient of Dendrobium.</title>
        <authorList>
            <person name="Xu Q."/>
            <person name="Niu S.-C."/>
            <person name="Li K.-L."/>
            <person name="Zheng P.-J."/>
            <person name="Zhang X.-J."/>
            <person name="Jia Y."/>
            <person name="Liu Y."/>
            <person name="Niu Y.-X."/>
            <person name="Yu L.-H."/>
            <person name="Chen D.-F."/>
            <person name="Zhang G.-Q."/>
        </authorList>
    </citation>
    <scope>NUCLEOTIDE SEQUENCE</scope>
    <source>
        <tissue evidence="5">Leaf</tissue>
    </source>
</reference>
<comment type="similarity">
    <text evidence="3">Belongs to the GRAS family.</text>
</comment>
<evidence type="ECO:0000313" key="5">
    <source>
        <dbReference type="EMBL" id="KAI0493202.1"/>
    </source>
</evidence>
<dbReference type="OrthoDB" id="767511at2759"/>
<sequence length="450" mass="49477">MQFKETTNQPWPDFFPSSSSSSSSSKSHQLNNLSINSTACMEQLLAHCAHAIDSHDATLAQQLLWVLHNIAPPDGDTNQRLTSAFLRALLLRASRSSCPALSSINHSPPSHLPLSATSLAAFIDLTPCHRFGFSAANSAIAEATDSFPILHIVDLSTTHGMQLPTLIETLAARRPESPPFLRVTIPSLPPDTSPPPALEIPLQELGARLVNFARSRNLAMEFNIVQSTPADGFSSLIEHLRLQQLVAEPGAEALVINSHFMLHFTPDESSAPPNISQSHSNIVPRTMFLNALRGLDPTILIVVEEDADFTACNVVERLRAAFNYMWIPFDAVDSFLPKGGEQRRRYEEAICWKIENAIAQEGLERVERLETRTKWVHRMKAVGFRGVGFGEEAVGELKSMVDEHSAGWGVKKDEEEILVLTWKGHDVLFASAWMPAPPPPPLPAPAPLIL</sequence>
<evidence type="ECO:0000256" key="4">
    <source>
        <dbReference type="SAM" id="MobiDB-lite"/>
    </source>
</evidence>
<proteinExistence type="inferred from homology"/>
<keyword evidence="2" id="KW-0804">Transcription</keyword>
<dbReference type="Pfam" id="PF03514">
    <property type="entry name" value="GRAS"/>
    <property type="match status" value="1"/>
</dbReference>
<dbReference type="AlphaFoldDB" id="A0A8T3ABP4"/>
<dbReference type="SMR" id="A0A8T3ABP4"/>
<protein>
    <recommendedName>
        <fullName evidence="7">Scarecrow-like protein 32</fullName>
    </recommendedName>
</protein>
<dbReference type="EMBL" id="JAGYWB010000018">
    <property type="protein sequence ID" value="KAI0493202.1"/>
    <property type="molecule type" value="Genomic_DNA"/>
</dbReference>
<feature type="compositionally biased region" description="Polar residues" evidence="4">
    <location>
        <begin position="1"/>
        <end position="10"/>
    </location>
</feature>
<evidence type="ECO:0000256" key="2">
    <source>
        <dbReference type="ARBA" id="ARBA00023163"/>
    </source>
</evidence>